<comment type="caution">
    <text evidence="3">The sequence shown here is derived from an EMBL/GenBank/DDBJ whole genome shotgun (WGS) entry which is preliminary data.</text>
</comment>
<organism evidence="3 4">
    <name type="scientific">Tanacetum coccineum</name>
    <dbReference type="NCBI Taxonomy" id="301880"/>
    <lineage>
        <taxon>Eukaryota</taxon>
        <taxon>Viridiplantae</taxon>
        <taxon>Streptophyta</taxon>
        <taxon>Embryophyta</taxon>
        <taxon>Tracheophyta</taxon>
        <taxon>Spermatophyta</taxon>
        <taxon>Magnoliopsida</taxon>
        <taxon>eudicotyledons</taxon>
        <taxon>Gunneridae</taxon>
        <taxon>Pentapetalae</taxon>
        <taxon>asterids</taxon>
        <taxon>campanulids</taxon>
        <taxon>Asterales</taxon>
        <taxon>Asteraceae</taxon>
        <taxon>Asteroideae</taxon>
        <taxon>Anthemideae</taxon>
        <taxon>Anthemidinae</taxon>
        <taxon>Tanacetum</taxon>
    </lineage>
</organism>
<name>A0ABQ4WWC3_9ASTR</name>
<protein>
    <submittedName>
        <fullName evidence="3">Uncharacterized protein</fullName>
    </submittedName>
</protein>
<proteinExistence type="predicted"/>
<evidence type="ECO:0000313" key="4">
    <source>
        <dbReference type="Proteomes" id="UP001151760"/>
    </source>
</evidence>
<accession>A0ABQ4WWC3</accession>
<gene>
    <name evidence="3" type="ORF">Tco_0651779</name>
</gene>
<keyword evidence="1" id="KW-0175">Coiled coil</keyword>
<sequence length="994" mass="102974">MGWAVSRDVGGGVCVGVRVGCLVWGGVAGRGWVGGGGAARGGGGLRVVRWRPGHGTGGGCNGGLGVGCGWVVAVGLRELMRMGSVGGVVGEAVKDNAGEWCGEVGGRVLVVGGEVARRNLGFSVGVRGGMGRMVEGGGVWGRGLGWLRCGFVGLVGKVRDFGGVCGAGGTGGSGVRWRVGVLWGVVLGWLGTRVWGDGRGSWAEGGLVSVEVGWWGGGGVGGRFSGGWAMGERSSRGVGGVGLWVVVLKVVWGVVWGEVGVGGVGMRAWGVWRRCVCGGGLGRCGHGGEKRGLGGRRRVGGLGGGEGSGGWWGGGRGGRGCLGAKGCWMGRRGEGVVVAGGIGVGVGGVGGGGGGTIGGGSGWRGGGCGWCGCRVVEGGGRWGGDGGGLRVGVMCKGGGERVVWGGTGVAEDGDGWGRSGGGEGRDMVGVWAVGDVGRAGGRGVVYERVEGVVGVVGRVSVGGRGGGGVWGVGVGGGWGSGDEGRGSGWEDRLGIGSEGAWVSWELERGYSGVCDGSMGWKRGEMVGGGGWGGLMAGGGSGGERGEAGVGGRWVRWSGVGAVGGRWEVVLCGVRGAVGWGVGGGAEQSGRKVGGCQGVDGSVGGWGVWVWGKLAGDGRERRGLGGGGWSFVEDCDGGVDLGAERRGGRDVVGGVGGGCDVGREVVGGGVGVEELRRDARAKFEAYFEKLEKTKAVLERQLARKVDDSKAEKDQFLKEINHLRTQLENLKGKSVQTKFGKHSILGKPSADTLLINSQISKSWFTPKVDVQKSLSKPVTAQSLPKNEKDQLLKRIGYLESKLASQDIRSCQKEYHELRTSYNALKVKFDSLNRTKWNINVSKSSKPKESVSEKVHTGDSSKLFSKRVSQFTTYSLQKDRKFSKKSQSFKIFSPQKGFKTRASNEKNQFFETSHSRFTPVKQVWRPKQSHSKSFKYSKSEMLSMQNKNDSASTINKKGRVSNETNFQDVSSNDINKWKSSSSTRFKTPFETPSFKNQ</sequence>
<reference evidence="3" key="1">
    <citation type="journal article" date="2022" name="Int. J. Mol. Sci.">
        <title>Draft Genome of Tanacetum Coccineum: Genomic Comparison of Closely Related Tanacetum-Family Plants.</title>
        <authorList>
            <person name="Yamashiro T."/>
            <person name="Shiraishi A."/>
            <person name="Nakayama K."/>
            <person name="Satake H."/>
        </authorList>
    </citation>
    <scope>NUCLEOTIDE SEQUENCE</scope>
</reference>
<dbReference type="Proteomes" id="UP001151760">
    <property type="component" value="Unassembled WGS sequence"/>
</dbReference>
<feature type="coiled-coil region" evidence="1">
    <location>
        <begin position="679"/>
        <end position="731"/>
    </location>
</feature>
<keyword evidence="4" id="KW-1185">Reference proteome</keyword>
<evidence type="ECO:0000256" key="2">
    <source>
        <dbReference type="SAM" id="MobiDB-lite"/>
    </source>
</evidence>
<evidence type="ECO:0000256" key="1">
    <source>
        <dbReference type="SAM" id="Coils"/>
    </source>
</evidence>
<evidence type="ECO:0000313" key="3">
    <source>
        <dbReference type="EMBL" id="GJS56995.1"/>
    </source>
</evidence>
<feature type="compositionally biased region" description="Polar residues" evidence="2">
    <location>
        <begin position="933"/>
        <end position="982"/>
    </location>
</feature>
<reference evidence="3" key="2">
    <citation type="submission" date="2022-01" db="EMBL/GenBank/DDBJ databases">
        <authorList>
            <person name="Yamashiro T."/>
            <person name="Shiraishi A."/>
            <person name="Satake H."/>
            <person name="Nakayama K."/>
        </authorList>
    </citation>
    <scope>NUCLEOTIDE SEQUENCE</scope>
</reference>
<feature type="region of interest" description="Disordered" evidence="2">
    <location>
        <begin position="921"/>
        <end position="994"/>
    </location>
</feature>
<dbReference type="EMBL" id="BQNB010008975">
    <property type="protein sequence ID" value="GJS56995.1"/>
    <property type="molecule type" value="Genomic_DNA"/>
</dbReference>